<evidence type="ECO:0000313" key="2">
    <source>
        <dbReference type="EMBL" id="KAG0491557.1"/>
    </source>
</evidence>
<accession>A0A835VAI8</accession>
<keyword evidence="3" id="KW-1185">Reference proteome</keyword>
<sequence>MKSSLSASPSFYASQSPVCSGSRFSTCPGKEERSPKEEAEEVVKADGKGIGFSARDIFGPVPSKEEAESAVSALQQICVPKNFSKLGEDEAACFTRDSFDPALLMLQKERSTSLPDSCLDLTKPRHQAYKLNSVLSEMQNKLFDSLQLLRLNPSVQDLIF</sequence>
<protein>
    <submittedName>
        <fullName evidence="2">Uncharacterized protein</fullName>
    </submittedName>
</protein>
<dbReference type="AlphaFoldDB" id="A0A835VAI8"/>
<feature type="region of interest" description="Disordered" evidence="1">
    <location>
        <begin position="1"/>
        <end position="45"/>
    </location>
</feature>
<dbReference type="OrthoDB" id="47801at2759"/>
<evidence type="ECO:0000256" key="1">
    <source>
        <dbReference type="SAM" id="MobiDB-lite"/>
    </source>
</evidence>
<dbReference type="PANTHER" id="PTHR33625:SF3">
    <property type="entry name" value="OS04G0550700 PROTEIN"/>
    <property type="match status" value="1"/>
</dbReference>
<feature type="compositionally biased region" description="Basic and acidic residues" evidence="1">
    <location>
        <begin position="29"/>
        <end position="45"/>
    </location>
</feature>
<reference evidence="2 3" key="1">
    <citation type="journal article" date="2020" name="Nat. Food">
        <title>A phased Vanilla planifolia genome enables genetic improvement of flavour and production.</title>
        <authorList>
            <person name="Hasing T."/>
            <person name="Tang H."/>
            <person name="Brym M."/>
            <person name="Khazi F."/>
            <person name="Huang T."/>
            <person name="Chambers A.H."/>
        </authorList>
    </citation>
    <scope>NUCLEOTIDE SEQUENCE [LARGE SCALE GENOMIC DNA]</scope>
    <source>
        <tissue evidence="2">Leaf</tissue>
    </source>
</reference>
<dbReference type="Proteomes" id="UP000636800">
    <property type="component" value="Chromosome 2"/>
</dbReference>
<organism evidence="2 3">
    <name type="scientific">Vanilla planifolia</name>
    <name type="common">Vanilla</name>
    <dbReference type="NCBI Taxonomy" id="51239"/>
    <lineage>
        <taxon>Eukaryota</taxon>
        <taxon>Viridiplantae</taxon>
        <taxon>Streptophyta</taxon>
        <taxon>Embryophyta</taxon>
        <taxon>Tracheophyta</taxon>
        <taxon>Spermatophyta</taxon>
        <taxon>Magnoliopsida</taxon>
        <taxon>Liliopsida</taxon>
        <taxon>Asparagales</taxon>
        <taxon>Orchidaceae</taxon>
        <taxon>Vanilloideae</taxon>
        <taxon>Vanilleae</taxon>
        <taxon>Vanilla</taxon>
    </lineage>
</organism>
<comment type="caution">
    <text evidence="2">The sequence shown here is derived from an EMBL/GenBank/DDBJ whole genome shotgun (WGS) entry which is preliminary data.</text>
</comment>
<dbReference type="PANTHER" id="PTHR33625">
    <property type="entry name" value="OS08G0179900 PROTEIN"/>
    <property type="match status" value="1"/>
</dbReference>
<dbReference type="EMBL" id="JADCNL010000002">
    <property type="protein sequence ID" value="KAG0491557.1"/>
    <property type="molecule type" value="Genomic_DNA"/>
</dbReference>
<proteinExistence type="predicted"/>
<name>A0A835VAI8_VANPL</name>
<feature type="compositionally biased region" description="Low complexity" evidence="1">
    <location>
        <begin position="1"/>
        <end position="17"/>
    </location>
</feature>
<evidence type="ECO:0000313" key="3">
    <source>
        <dbReference type="Proteomes" id="UP000636800"/>
    </source>
</evidence>
<gene>
    <name evidence="2" type="ORF">HPP92_004955</name>
</gene>